<gene>
    <name evidence="1" type="ORF">SAMN04488103_102430</name>
</gene>
<organism evidence="1 2">
    <name type="scientific">Gemmobacter aquatilis</name>
    <dbReference type="NCBI Taxonomy" id="933059"/>
    <lineage>
        <taxon>Bacteria</taxon>
        <taxon>Pseudomonadati</taxon>
        <taxon>Pseudomonadota</taxon>
        <taxon>Alphaproteobacteria</taxon>
        <taxon>Rhodobacterales</taxon>
        <taxon>Paracoccaceae</taxon>
        <taxon>Gemmobacter</taxon>
    </lineage>
</organism>
<evidence type="ECO:0000313" key="1">
    <source>
        <dbReference type="EMBL" id="SEM91471.1"/>
    </source>
</evidence>
<sequence>MPLTISRRKLAPAWGDCNAITVSRRLAGVPTIHTSTNEHIYLLAAVLPRVKKPEHIAPLFAAATDDSSLYVGSGAVNYALAELLDRWLAPEMRARYQRVRAGMVAGIAGARGGAAYLPHIELIQLKALHHSEILRHVVLGAPLMVDFSAFAPAFALVNGQFESSEFAGAA</sequence>
<dbReference type="STRING" id="933059.SAMN04488103_102430"/>
<dbReference type="Proteomes" id="UP000198761">
    <property type="component" value="Unassembled WGS sequence"/>
</dbReference>
<reference evidence="1 2" key="1">
    <citation type="submission" date="2016-10" db="EMBL/GenBank/DDBJ databases">
        <authorList>
            <person name="de Groot N.N."/>
        </authorList>
    </citation>
    <scope>NUCLEOTIDE SEQUENCE [LARGE SCALE GENOMIC DNA]</scope>
    <source>
        <strain evidence="1 2">DSM 3857</strain>
    </source>
</reference>
<protein>
    <submittedName>
        <fullName evidence="1">Uncharacterized protein</fullName>
    </submittedName>
</protein>
<name>A0A1H8C8D0_9RHOB</name>
<dbReference type="AlphaFoldDB" id="A0A1H8C8D0"/>
<dbReference type="EMBL" id="FOCE01000002">
    <property type="protein sequence ID" value="SEM91471.1"/>
    <property type="molecule type" value="Genomic_DNA"/>
</dbReference>
<accession>A0A1H8C8D0</accession>
<proteinExistence type="predicted"/>
<keyword evidence="2" id="KW-1185">Reference proteome</keyword>
<evidence type="ECO:0000313" key="2">
    <source>
        <dbReference type="Proteomes" id="UP000198761"/>
    </source>
</evidence>